<dbReference type="AlphaFoldDB" id="A0AA94XRW3"/>
<dbReference type="InterPro" id="IPR036188">
    <property type="entry name" value="FAD/NAD-bd_sf"/>
</dbReference>
<reference evidence="3" key="1">
    <citation type="journal article" date="2022" name="Pest Manag. Sci.">
        <title>Glutamicibacter halophytocola-mediated host fitness of potato tuber moth on Solanaceae crops.</title>
        <authorList>
            <person name="Wang W."/>
            <person name="Xiao G."/>
            <person name="Du G."/>
            <person name="Chang L."/>
            <person name="Yang Y."/>
            <person name="Ye J."/>
            <person name="Chen B."/>
        </authorList>
    </citation>
    <scope>NUCLEOTIDE SEQUENCE</scope>
    <source>
        <strain evidence="3">S2</strain>
    </source>
</reference>
<sequence>MKSATSCIIVGGGPAGMVAGLLLARSGVPVTVFEKHADFLRDFRGDTIHPSTLLLLDELGLMNQFEQIKFNKVTQAQFPAQDGSPVTVVDLSKLQHPYPYIAMAPQWDFLDLLARAGEAEELFELRLNCEVTDVLSESGKIVGVRYSGPDGDHELRAGLTIAADGRWSRVRDSAAIAMKEFSVPIDVWWFKVPGKLKRQYTLSPAFVKGRMFVLIPRTGYVQTAMILPKGKDAELRSLGVDPWRQSITKAAPELVEGVAGLSLEDAKLLDVKLNRARKWWQPGLLCIGDAAHAMSPVGGVGVNLAVQDAVAAARLLAEPLRTSTLDDRHLARVQRRRTVPTFVVQGMQRVMHRGLKQVLRGTAEIILPAPATMIFRRFPRLSAIPARLLGVGVLRERPPARARRN</sequence>
<keyword evidence="1" id="KW-0560">Oxidoreductase</keyword>
<dbReference type="RefSeq" id="WP_060701733.1">
    <property type="nucleotide sequence ID" value="NZ_CP012750.1"/>
</dbReference>
<dbReference type="Gene3D" id="3.50.50.60">
    <property type="entry name" value="FAD/NAD(P)-binding domain"/>
    <property type="match status" value="2"/>
</dbReference>
<dbReference type="PRINTS" id="PR00420">
    <property type="entry name" value="RNGMNOXGNASE"/>
</dbReference>
<dbReference type="EMBL" id="CP102487">
    <property type="protein sequence ID" value="UUX57496.1"/>
    <property type="molecule type" value="Genomic_DNA"/>
</dbReference>
<dbReference type="GO" id="GO:0071949">
    <property type="term" value="F:FAD binding"/>
    <property type="evidence" value="ECO:0007669"/>
    <property type="project" value="InterPro"/>
</dbReference>
<dbReference type="SUPFAM" id="SSF51905">
    <property type="entry name" value="FAD/NAD(P)-binding domain"/>
    <property type="match status" value="1"/>
</dbReference>
<feature type="domain" description="FAD-binding" evidence="2">
    <location>
        <begin position="5"/>
        <end position="345"/>
    </location>
</feature>
<organism evidence="3 4">
    <name type="scientific">Glutamicibacter halophytocola</name>
    <dbReference type="NCBI Taxonomy" id="1933880"/>
    <lineage>
        <taxon>Bacteria</taxon>
        <taxon>Bacillati</taxon>
        <taxon>Actinomycetota</taxon>
        <taxon>Actinomycetes</taxon>
        <taxon>Micrococcales</taxon>
        <taxon>Micrococcaceae</taxon>
        <taxon>Glutamicibacter</taxon>
    </lineage>
</organism>
<proteinExistence type="predicted"/>
<gene>
    <name evidence="3" type="ORF">NUH22_09115</name>
</gene>
<accession>A0AA94XRW3</accession>
<dbReference type="NCBIfam" id="NF004833">
    <property type="entry name" value="PRK06185.1-1"/>
    <property type="match status" value="1"/>
</dbReference>
<dbReference type="Proteomes" id="UP001060018">
    <property type="component" value="Chromosome"/>
</dbReference>
<dbReference type="PANTHER" id="PTHR43476:SF5">
    <property type="entry name" value="FAD-DEPENDENT MONOOXYGENASE"/>
    <property type="match status" value="1"/>
</dbReference>
<dbReference type="KEGG" id="gar:AOZ07_09205"/>
<dbReference type="GO" id="GO:0016491">
    <property type="term" value="F:oxidoreductase activity"/>
    <property type="evidence" value="ECO:0007669"/>
    <property type="project" value="UniProtKB-KW"/>
</dbReference>
<dbReference type="Pfam" id="PF01494">
    <property type="entry name" value="FAD_binding_3"/>
    <property type="match status" value="1"/>
</dbReference>
<evidence type="ECO:0000313" key="4">
    <source>
        <dbReference type="Proteomes" id="UP001060018"/>
    </source>
</evidence>
<evidence type="ECO:0000313" key="3">
    <source>
        <dbReference type="EMBL" id="UUX57496.1"/>
    </source>
</evidence>
<dbReference type="InterPro" id="IPR050631">
    <property type="entry name" value="PheA/TfdB_FAD_monoxygenase"/>
</dbReference>
<dbReference type="PANTHER" id="PTHR43476">
    <property type="entry name" value="3-(3-HYDROXY-PHENYL)PROPIONATE/3-HYDROXYCINNAMIC ACID HYDROXYLASE"/>
    <property type="match status" value="1"/>
</dbReference>
<protein>
    <submittedName>
        <fullName evidence="3">FAD-dependent oxidoreductase</fullName>
    </submittedName>
</protein>
<dbReference type="InterPro" id="IPR002938">
    <property type="entry name" value="FAD-bd"/>
</dbReference>
<evidence type="ECO:0000256" key="1">
    <source>
        <dbReference type="ARBA" id="ARBA00023002"/>
    </source>
</evidence>
<evidence type="ECO:0000259" key="2">
    <source>
        <dbReference type="Pfam" id="PF01494"/>
    </source>
</evidence>
<name>A0AA94XRW3_9MICC</name>